<dbReference type="EMBL" id="JAUEIR010000004">
    <property type="protein sequence ID" value="MDN0069055.1"/>
    <property type="molecule type" value="Genomic_DNA"/>
</dbReference>
<evidence type="ECO:0000256" key="2">
    <source>
        <dbReference type="SAM" id="MobiDB-lite"/>
    </source>
</evidence>
<gene>
    <name evidence="4" type="ORF">QVN40_04975</name>
</gene>
<dbReference type="GO" id="GO:0010487">
    <property type="term" value="F:thermospermine synthase activity"/>
    <property type="evidence" value="ECO:0007669"/>
    <property type="project" value="TreeGrafter"/>
</dbReference>
<reference evidence="4" key="2">
    <citation type="submission" date="2023-08" db="EMBL/GenBank/DDBJ databases">
        <title>Identification and characterization of horizontal gene transfer across gut microbiota members of farm animals based on homology search.</title>
        <authorList>
            <person name="Schwarzerova J."/>
            <person name="Nykrynova M."/>
            <person name="Jureckova K."/>
            <person name="Cejkova D."/>
            <person name="Rychlik I."/>
        </authorList>
    </citation>
    <scope>NUCLEOTIDE SEQUENCE</scope>
    <source>
        <strain evidence="4">15_COKtk</strain>
    </source>
</reference>
<sequence>MDERWTPRPTAEHNMSGASCPRPARGGMPEEAVDVVVILAIAIACTIGGASGGAAGLAMAILFALASVIAIVYLRFDPHITHTANGFALIRTRRMRDGSLVRVFRQGGVYQSATYLDGRRFEPVFAYQRAFDIVFDLEGQKFERTGRGVVDVLALGGGGYAWPKHALMSHDNLHMDVVEIDEAVTRTARRWFFVDELEARAGDRLHIITADGRAYLEGERDAGRYDAIVNDTFSGHEPVLALATVEAARAVRSLLAPGGLYVANVVSHEGGTELTFLRDTAATLRQVFARVWIVPATDEQFDGEDNYLVIASDEPYAVVESIPFDEEFLGTPMTDAA</sequence>
<feature type="region of interest" description="Disordered" evidence="2">
    <location>
        <begin position="1"/>
        <end position="26"/>
    </location>
</feature>
<dbReference type="PANTHER" id="PTHR43317">
    <property type="entry name" value="THERMOSPERMINE SYNTHASE ACAULIS5"/>
    <property type="match status" value="1"/>
</dbReference>
<keyword evidence="1" id="KW-0620">Polyamine biosynthesis</keyword>
<evidence type="ECO:0000313" key="4">
    <source>
        <dbReference type="EMBL" id="MDN0069055.1"/>
    </source>
</evidence>
<dbReference type="InterPro" id="IPR029063">
    <property type="entry name" value="SAM-dependent_MTases_sf"/>
</dbReference>
<reference evidence="4" key="1">
    <citation type="submission" date="2023-06" db="EMBL/GenBank/DDBJ databases">
        <authorList>
            <person name="Zeman M."/>
            <person name="Kubasova T."/>
            <person name="Jahodarova E."/>
            <person name="Nykrynova M."/>
            <person name="Rychlik I."/>
        </authorList>
    </citation>
    <scope>NUCLEOTIDE SEQUENCE</scope>
    <source>
        <strain evidence="4">15_COKtk</strain>
    </source>
</reference>
<dbReference type="NCBIfam" id="NF037959">
    <property type="entry name" value="MFS_SpdSyn"/>
    <property type="match status" value="1"/>
</dbReference>
<comment type="caution">
    <text evidence="4">The sequence shown here is derived from an EMBL/GenBank/DDBJ whole genome shotgun (WGS) entry which is preliminary data.</text>
</comment>
<dbReference type="Gene3D" id="3.40.50.150">
    <property type="entry name" value="Vaccinia Virus protein VP39"/>
    <property type="match status" value="1"/>
</dbReference>
<proteinExistence type="predicted"/>
<feature type="transmembrane region" description="Helical" evidence="3">
    <location>
        <begin position="57"/>
        <end position="76"/>
    </location>
</feature>
<evidence type="ECO:0000313" key="5">
    <source>
        <dbReference type="Proteomes" id="UP001168505"/>
    </source>
</evidence>
<name>A0AAW7JPS5_9ACTN</name>
<keyword evidence="3" id="KW-0472">Membrane</keyword>
<keyword evidence="3" id="KW-1133">Transmembrane helix</keyword>
<organism evidence="4 5">
    <name type="scientific">Collinsella ihumii</name>
    <dbReference type="NCBI Taxonomy" id="1720204"/>
    <lineage>
        <taxon>Bacteria</taxon>
        <taxon>Bacillati</taxon>
        <taxon>Actinomycetota</taxon>
        <taxon>Coriobacteriia</taxon>
        <taxon>Coriobacteriales</taxon>
        <taxon>Coriobacteriaceae</taxon>
        <taxon>Collinsella</taxon>
    </lineage>
</organism>
<dbReference type="PANTHER" id="PTHR43317:SF1">
    <property type="entry name" value="THERMOSPERMINE SYNTHASE ACAULIS5"/>
    <property type="match status" value="1"/>
</dbReference>
<dbReference type="SUPFAM" id="SSF53335">
    <property type="entry name" value="S-adenosyl-L-methionine-dependent methyltransferases"/>
    <property type="match status" value="1"/>
</dbReference>
<feature type="transmembrane region" description="Helical" evidence="3">
    <location>
        <begin position="32"/>
        <end position="51"/>
    </location>
</feature>
<evidence type="ECO:0000256" key="1">
    <source>
        <dbReference type="ARBA" id="ARBA00023115"/>
    </source>
</evidence>
<dbReference type="GO" id="GO:0006596">
    <property type="term" value="P:polyamine biosynthetic process"/>
    <property type="evidence" value="ECO:0007669"/>
    <property type="project" value="UniProtKB-KW"/>
</dbReference>
<evidence type="ECO:0000256" key="3">
    <source>
        <dbReference type="SAM" id="Phobius"/>
    </source>
</evidence>
<dbReference type="Proteomes" id="UP001168505">
    <property type="component" value="Unassembled WGS sequence"/>
</dbReference>
<accession>A0AAW7JPS5</accession>
<dbReference type="RefSeq" id="WP_239466852.1">
    <property type="nucleotide sequence ID" value="NZ_JAUEIR010000004.1"/>
</dbReference>
<dbReference type="Pfam" id="PF01564">
    <property type="entry name" value="Spermine_synth"/>
    <property type="match status" value="1"/>
</dbReference>
<keyword evidence="3" id="KW-0812">Transmembrane</keyword>
<dbReference type="AlphaFoldDB" id="A0AAW7JPS5"/>
<protein>
    <submittedName>
        <fullName evidence="4">Fused MFS/spermidine synthase</fullName>
    </submittedName>
</protein>